<dbReference type="RefSeq" id="WP_133585960.1">
    <property type="nucleotide sequence ID" value="NZ_SNYV01000017.1"/>
</dbReference>
<evidence type="ECO:0000313" key="7">
    <source>
        <dbReference type="Proteomes" id="UP000295292"/>
    </source>
</evidence>
<evidence type="ECO:0000313" key="6">
    <source>
        <dbReference type="EMBL" id="TDQ75184.1"/>
    </source>
</evidence>
<dbReference type="InterPro" id="IPR009056">
    <property type="entry name" value="Cyt_c-like_dom"/>
</dbReference>
<feature type="domain" description="Cytochrome c" evidence="5">
    <location>
        <begin position="46"/>
        <end position="108"/>
    </location>
</feature>
<dbReference type="InterPro" id="IPR036909">
    <property type="entry name" value="Cyt_c-like_dom_sf"/>
</dbReference>
<dbReference type="PROSITE" id="PS51257">
    <property type="entry name" value="PROKAR_LIPOPROTEIN"/>
    <property type="match status" value="1"/>
</dbReference>
<keyword evidence="1 4" id="KW-0349">Heme</keyword>
<evidence type="ECO:0000256" key="2">
    <source>
        <dbReference type="ARBA" id="ARBA00022723"/>
    </source>
</evidence>
<sequence>MQKTIITIFSTFAILSMASCFPKASHVIRSLPVESREQILAQYNQDQLAEGKAIFSSSCDNCHKLKQPETRTAEKWNSIIKRMIPKAKLSDEEGKLVRAYVIANSKTI</sequence>
<dbReference type="SUPFAM" id="SSF46626">
    <property type="entry name" value="Cytochrome c"/>
    <property type="match status" value="1"/>
</dbReference>
<reference evidence="6 7" key="1">
    <citation type="submission" date="2019-03" db="EMBL/GenBank/DDBJ databases">
        <title>Genomic Encyclopedia of Archaeal and Bacterial Type Strains, Phase II (KMG-II): from individual species to whole genera.</title>
        <authorList>
            <person name="Goeker M."/>
        </authorList>
    </citation>
    <scope>NUCLEOTIDE SEQUENCE [LARGE SCALE GENOMIC DNA]</scope>
    <source>
        <strain evidence="6 7">DSM 28353</strain>
    </source>
</reference>
<organism evidence="6 7">
    <name type="scientific">Sphingobacterium yanglingense</name>
    <dbReference type="NCBI Taxonomy" id="1437280"/>
    <lineage>
        <taxon>Bacteria</taxon>
        <taxon>Pseudomonadati</taxon>
        <taxon>Bacteroidota</taxon>
        <taxon>Sphingobacteriia</taxon>
        <taxon>Sphingobacteriales</taxon>
        <taxon>Sphingobacteriaceae</taxon>
        <taxon>Sphingobacterium</taxon>
    </lineage>
</organism>
<dbReference type="EMBL" id="SNYV01000017">
    <property type="protein sequence ID" value="TDQ75184.1"/>
    <property type="molecule type" value="Genomic_DNA"/>
</dbReference>
<dbReference type="GO" id="GO:0046872">
    <property type="term" value="F:metal ion binding"/>
    <property type="evidence" value="ECO:0007669"/>
    <property type="project" value="UniProtKB-KW"/>
</dbReference>
<evidence type="ECO:0000259" key="5">
    <source>
        <dbReference type="PROSITE" id="PS51007"/>
    </source>
</evidence>
<dbReference type="Proteomes" id="UP000295292">
    <property type="component" value="Unassembled WGS sequence"/>
</dbReference>
<proteinExistence type="predicted"/>
<keyword evidence="2 4" id="KW-0479">Metal-binding</keyword>
<evidence type="ECO:0000256" key="3">
    <source>
        <dbReference type="ARBA" id="ARBA00023004"/>
    </source>
</evidence>
<dbReference type="AlphaFoldDB" id="A0A4R6WBR8"/>
<evidence type="ECO:0000256" key="4">
    <source>
        <dbReference type="PROSITE-ProRule" id="PRU00433"/>
    </source>
</evidence>
<accession>A0A4R6WBR8</accession>
<dbReference type="GO" id="GO:0009055">
    <property type="term" value="F:electron transfer activity"/>
    <property type="evidence" value="ECO:0007669"/>
    <property type="project" value="InterPro"/>
</dbReference>
<keyword evidence="3 4" id="KW-0408">Iron</keyword>
<dbReference type="GO" id="GO:0020037">
    <property type="term" value="F:heme binding"/>
    <property type="evidence" value="ECO:0007669"/>
    <property type="project" value="InterPro"/>
</dbReference>
<evidence type="ECO:0000256" key="1">
    <source>
        <dbReference type="ARBA" id="ARBA00022617"/>
    </source>
</evidence>
<dbReference type="OrthoDB" id="679921at2"/>
<gene>
    <name evidence="6" type="ORF">CLV99_3784</name>
</gene>
<protein>
    <recommendedName>
        <fullName evidence="5">Cytochrome c domain-containing protein</fullName>
    </recommendedName>
</protein>
<keyword evidence="7" id="KW-1185">Reference proteome</keyword>
<dbReference type="Gene3D" id="1.10.760.10">
    <property type="entry name" value="Cytochrome c-like domain"/>
    <property type="match status" value="1"/>
</dbReference>
<dbReference type="PROSITE" id="PS51007">
    <property type="entry name" value="CYTC"/>
    <property type="match status" value="1"/>
</dbReference>
<name>A0A4R6WBR8_9SPHI</name>
<comment type="caution">
    <text evidence="6">The sequence shown here is derived from an EMBL/GenBank/DDBJ whole genome shotgun (WGS) entry which is preliminary data.</text>
</comment>